<accession>A0ABT3UWM1</accession>
<dbReference type="EMBL" id="JAIFZO010000002">
    <property type="protein sequence ID" value="MCX4231971.1"/>
    <property type="molecule type" value="Genomic_DNA"/>
</dbReference>
<gene>
    <name evidence="1" type="ORF">K3769_04095</name>
</gene>
<sequence>MTDREGAQLCGKPTKRGAVCRQYRATLEWFGPKADGCFTHMGDAGRAVLERRKASDQEGWERWLASEPACWS</sequence>
<keyword evidence="2" id="KW-1185">Reference proteome</keyword>
<protein>
    <submittedName>
        <fullName evidence="1">Uncharacterized protein</fullName>
    </submittedName>
</protein>
<comment type="caution">
    <text evidence="1">The sequence shown here is derived from an EMBL/GenBank/DDBJ whole genome shotgun (WGS) entry which is preliminary data.</text>
</comment>
<dbReference type="RefSeq" id="WP_267025074.1">
    <property type="nucleotide sequence ID" value="NZ_JAIFZO010000002.1"/>
</dbReference>
<reference evidence="1" key="1">
    <citation type="journal article" date="2022" name="bioRxiv">
        <title>Discovery and biosynthetic assessment of Streptomyces ortus sp nov. isolated from a deep-sea sponge.</title>
        <authorList>
            <person name="Williams S.E."/>
        </authorList>
    </citation>
    <scope>NUCLEOTIDE SEQUENCE</scope>
    <source>
        <strain evidence="1">A15ISP2-DRY2</strain>
    </source>
</reference>
<evidence type="ECO:0000313" key="2">
    <source>
        <dbReference type="Proteomes" id="UP001165590"/>
    </source>
</evidence>
<evidence type="ECO:0000313" key="1">
    <source>
        <dbReference type="EMBL" id="MCX4231971.1"/>
    </source>
</evidence>
<proteinExistence type="predicted"/>
<name>A0ABT3UWM1_9ACTN</name>
<dbReference type="Proteomes" id="UP001165590">
    <property type="component" value="Unassembled WGS sequence"/>
</dbReference>
<organism evidence="1 2">
    <name type="scientific">Streptomyces ortus</name>
    <dbReference type="NCBI Taxonomy" id="2867268"/>
    <lineage>
        <taxon>Bacteria</taxon>
        <taxon>Bacillati</taxon>
        <taxon>Actinomycetota</taxon>
        <taxon>Actinomycetes</taxon>
        <taxon>Kitasatosporales</taxon>
        <taxon>Streptomycetaceae</taxon>
        <taxon>Streptomyces</taxon>
    </lineage>
</organism>